<dbReference type="InterPro" id="IPR013802">
    <property type="entry name" value="Formiminotransferase_C"/>
</dbReference>
<keyword evidence="10 22" id="KW-0808">Transferase</keyword>
<comment type="subcellular location">
    <subcellularLocation>
        <location evidence="1">Cytoplasm</location>
        <location evidence="1">Cytoskeleton</location>
        <location evidence="1">Microtubule organizing center</location>
        <location evidence="1">Centrosome</location>
        <location evidence="1">Centriole</location>
    </subcellularLocation>
    <subcellularLocation>
        <location evidence="2">Golgi apparatus</location>
    </subcellularLocation>
</comment>
<evidence type="ECO:0000256" key="5">
    <source>
        <dbReference type="ARBA" id="ARBA00010825"/>
    </source>
</evidence>
<evidence type="ECO:0000256" key="17">
    <source>
        <dbReference type="ARBA" id="ARBA00025506"/>
    </source>
</evidence>
<dbReference type="InterPro" id="IPR037070">
    <property type="entry name" value="Formiminotransferase_C_sf"/>
</dbReference>
<accession>A0A7C6A8S5</accession>
<dbReference type="InterPro" id="IPR004227">
    <property type="entry name" value="Formiminotransferase_cat"/>
</dbReference>
<dbReference type="EMBL" id="DTLI01000040">
    <property type="protein sequence ID" value="HHS51569.1"/>
    <property type="molecule type" value="Genomic_DNA"/>
</dbReference>
<keyword evidence="15" id="KW-0456">Lyase</keyword>
<evidence type="ECO:0000256" key="8">
    <source>
        <dbReference type="ARBA" id="ARBA00017787"/>
    </source>
</evidence>
<keyword evidence="9" id="KW-0963">Cytoplasm</keyword>
<dbReference type="SMART" id="SM01222">
    <property type="entry name" value="FTCD_N"/>
    <property type="match status" value="1"/>
</dbReference>
<comment type="subunit">
    <text evidence="18">Homooctamer, including four polyglutamate binding sites. The subunits are arranged as a tetramer of dimers, and form a planar ring-shaped structure.</text>
</comment>
<evidence type="ECO:0000256" key="9">
    <source>
        <dbReference type="ARBA" id="ARBA00022490"/>
    </source>
</evidence>
<sequence length="505" mass="55611">MARIVECVPNFSEGRRPEVIDKIVSAIQSVSGITLLDREMNADHNRAVITFVGEPEAVIEAAFRSVKTAAELIDLRTHQGEHPRIGATDVVPLVPISNVTTEECVEFARRLGKRISDELNIPVYLYEAAATRPERQDLANIRKGEFEGLREEIKTNPERAPDFGKPELHPSAGATVVGVRFPLIAYNINLATSDKRIADNIAKAIRFRNGGFRYVKALGFEIKEKNCVQVSINMTNYQATPLYRVFENVKREAERYGVMVKESEIVGLVPQQALIDTAVNYLQLWGFSPNQILENRLVQTGKSLADFISDVASSSPTPGGGSCSALAGAIGTALLIMVCNLTIGKKGYEAVSESMARIKEQLEPIKNRFYNLITEDAEAFNSVMQAYKLPKATEQEKAKRLEAISEANKKATEVPLATMQNVLDTLSICQPIVEKGNKNSISDAGVALYFLETALNGARLNVLINLPSIADEHFVKEKKEIMVFLVQKAKAIIGQLIPIVESRIG</sequence>
<evidence type="ECO:0000256" key="1">
    <source>
        <dbReference type="ARBA" id="ARBA00004114"/>
    </source>
</evidence>
<keyword evidence="12" id="KW-0290">Folate-binding</keyword>
<evidence type="ECO:0000256" key="10">
    <source>
        <dbReference type="ARBA" id="ARBA00022679"/>
    </source>
</evidence>
<dbReference type="GO" id="GO:0005814">
    <property type="term" value="C:centriole"/>
    <property type="evidence" value="ECO:0007669"/>
    <property type="project" value="UniProtKB-SubCell"/>
</dbReference>
<dbReference type="PANTHER" id="PTHR12234">
    <property type="entry name" value="FORMIMINOTRANSFERASE-CYCLODEAMINASE"/>
    <property type="match status" value="1"/>
</dbReference>
<dbReference type="InterPro" id="IPR012886">
    <property type="entry name" value="Formiminotransferase_N"/>
</dbReference>
<comment type="caution">
    <text evidence="22">The sequence shown here is derived from an EMBL/GenBank/DDBJ whole genome shotgun (WGS) entry which is preliminary data.</text>
</comment>
<dbReference type="InterPro" id="IPR036178">
    <property type="entry name" value="Formintransfe-cycloase-like_sf"/>
</dbReference>
<evidence type="ECO:0000256" key="16">
    <source>
        <dbReference type="ARBA" id="ARBA00023268"/>
    </source>
</evidence>
<dbReference type="Gene3D" id="1.20.120.680">
    <property type="entry name" value="Formiminotetrahydrofolate cyclodeaminase monomer, up-and-down helical bundle"/>
    <property type="match status" value="1"/>
</dbReference>
<dbReference type="GO" id="GO:0019556">
    <property type="term" value="P:L-histidine catabolic process to glutamate and formamide"/>
    <property type="evidence" value="ECO:0007669"/>
    <property type="project" value="UniProtKB-UniPathway"/>
</dbReference>
<name>A0A7C6A8S5_UNCW3</name>
<evidence type="ECO:0000256" key="2">
    <source>
        <dbReference type="ARBA" id="ARBA00004555"/>
    </source>
</evidence>
<evidence type="ECO:0000256" key="4">
    <source>
        <dbReference type="ARBA" id="ARBA00008297"/>
    </source>
</evidence>
<dbReference type="SUPFAM" id="SSF101262">
    <property type="entry name" value="Methenyltetrahydrofolate cyclohydrolase-like"/>
    <property type="match status" value="1"/>
</dbReference>
<comment type="similarity">
    <text evidence="4">In the N-terminal section; belongs to the formiminotransferase family.</text>
</comment>
<evidence type="ECO:0000256" key="19">
    <source>
        <dbReference type="ARBA" id="ARBA00030029"/>
    </source>
</evidence>
<evidence type="ECO:0000256" key="3">
    <source>
        <dbReference type="ARBA" id="ARBA00005082"/>
    </source>
</evidence>
<keyword evidence="13" id="KW-0333">Golgi apparatus</keyword>
<feature type="domain" description="Formiminotransferase C-terminal subdomain" evidence="20">
    <location>
        <begin position="182"/>
        <end position="296"/>
    </location>
</feature>
<organism evidence="22">
    <name type="scientific">candidate division WOR-3 bacterium</name>
    <dbReference type="NCBI Taxonomy" id="2052148"/>
    <lineage>
        <taxon>Bacteria</taxon>
        <taxon>Bacteria division WOR-3</taxon>
    </lineage>
</organism>
<evidence type="ECO:0000256" key="11">
    <source>
        <dbReference type="ARBA" id="ARBA00022808"/>
    </source>
</evidence>
<dbReference type="NCBIfam" id="TIGR02024">
    <property type="entry name" value="FtcD"/>
    <property type="match status" value="1"/>
</dbReference>
<gene>
    <name evidence="22" type="primary">ftcD</name>
    <name evidence="22" type="ORF">ENW73_01705</name>
</gene>
<evidence type="ECO:0000256" key="6">
    <source>
        <dbReference type="ARBA" id="ARBA00012252"/>
    </source>
</evidence>
<dbReference type="Gene3D" id="3.30.990.10">
    <property type="entry name" value="Formiminotransferase, N-terminal subdomain"/>
    <property type="match status" value="1"/>
</dbReference>
<reference evidence="22" key="1">
    <citation type="journal article" date="2020" name="mSystems">
        <title>Genome- and Community-Level Interaction Insights into Carbon Utilization and Element Cycling Functions of Hydrothermarchaeota in Hydrothermal Sediment.</title>
        <authorList>
            <person name="Zhou Z."/>
            <person name="Liu Y."/>
            <person name="Xu W."/>
            <person name="Pan J."/>
            <person name="Luo Z.H."/>
            <person name="Li M."/>
        </authorList>
    </citation>
    <scope>NUCLEOTIDE SEQUENCE [LARGE SCALE GENOMIC DNA]</scope>
    <source>
        <strain evidence="22">SpSt-876</strain>
    </source>
</reference>
<evidence type="ECO:0000256" key="15">
    <source>
        <dbReference type="ARBA" id="ARBA00023239"/>
    </source>
</evidence>
<dbReference type="GO" id="GO:0030412">
    <property type="term" value="F:formimidoyltetrahydrofolate cyclodeaminase activity"/>
    <property type="evidence" value="ECO:0007669"/>
    <property type="project" value="UniProtKB-EC"/>
</dbReference>
<dbReference type="Pfam" id="PF02971">
    <property type="entry name" value="FTCD"/>
    <property type="match status" value="1"/>
</dbReference>
<dbReference type="Gene3D" id="3.30.70.670">
    <property type="entry name" value="Formiminotransferase, C-terminal subdomain"/>
    <property type="match status" value="1"/>
</dbReference>
<dbReference type="GO" id="GO:0019557">
    <property type="term" value="P:L-histidine catabolic process to glutamate and formate"/>
    <property type="evidence" value="ECO:0007669"/>
    <property type="project" value="UniProtKB-UniPathway"/>
</dbReference>
<evidence type="ECO:0000259" key="20">
    <source>
        <dbReference type="SMART" id="SM01221"/>
    </source>
</evidence>
<dbReference type="AlphaFoldDB" id="A0A7C6A8S5"/>
<evidence type="ECO:0000256" key="12">
    <source>
        <dbReference type="ARBA" id="ARBA00022954"/>
    </source>
</evidence>
<dbReference type="InterPro" id="IPR037064">
    <property type="entry name" value="Formiminotransferase_N_sf"/>
</dbReference>
<dbReference type="Pfam" id="PF04961">
    <property type="entry name" value="FTCD_C"/>
    <property type="match status" value="1"/>
</dbReference>
<evidence type="ECO:0000256" key="7">
    <source>
        <dbReference type="ARBA" id="ARBA00012998"/>
    </source>
</evidence>
<dbReference type="GO" id="GO:0030409">
    <property type="term" value="F:glutamate formimidoyltransferase activity"/>
    <property type="evidence" value="ECO:0007669"/>
    <property type="project" value="UniProtKB-EC"/>
</dbReference>
<dbReference type="InterPro" id="IPR022384">
    <property type="entry name" value="FormiminoTrfase_cat_dom_sf"/>
</dbReference>
<evidence type="ECO:0000313" key="22">
    <source>
        <dbReference type="EMBL" id="HHS51569.1"/>
    </source>
</evidence>
<evidence type="ECO:0000259" key="21">
    <source>
        <dbReference type="SMART" id="SM01222"/>
    </source>
</evidence>
<proteinExistence type="inferred from homology"/>
<evidence type="ECO:0000256" key="14">
    <source>
        <dbReference type="ARBA" id="ARBA00023212"/>
    </source>
</evidence>
<keyword evidence="14" id="KW-0206">Cytoskeleton</keyword>
<feature type="domain" description="Formiminotransferase N-terminal subdomain" evidence="21">
    <location>
        <begin position="3"/>
        <end position="181"/>
    </location>
</feature>
<keyword evidence="11" id="KW-0369">Histidine metabolism</keyword>
<dbReference type="PANTHER" id="PTHR12234:SF8">
    <property type="entry name" value="FORMIMINOTRANSFERASE-CYCLODEAMINASE"/>
    <property type="match status" value="1"/>
</dbReference>
<dbReference type="GO" id="GO:0005542">
    <property type="term" value="F:folic acid binding"/>
    <property type="evidence" value="ECO:0007669"/>
    <property type="project" value="UniProtKB-KW"/>
</dbReference>
<dbReference type="EC" id="4.3.1.4" evidence="7"/>
<protein>
    <recommendedName>
        <fullName evidence="8">Formimidoyltransferase-cyclodeaminase</fullName>
        <ecNumber evidence="6">2.1.2.5</ecNumber>
        <ecNumber evidence="7">4.3.1.4</ecNumber>
    </recommendedName>
    <alternativeName>
        <fullName evidence="19">Formiminotransferase-cyclodeaminase</fullName>
    </alternativeName>
</protein>
<evidence type="ECO:0000256" key="13">
    <source>
        <dbReference type="ARBA" id="ARBA00023034"/>
    </source>
</evidence>
<dbReference type="SUPFAM" id="SSF55116">
    <property type="entry name" value="Formiminotransferase domain of formiminotransferase-cyclodeaminase"/>
    <property type="match status" value="2"/>
</dbReference>
<dbReference type="InterPro" id="IPR051623">
    <property type="entry name" value="FTCD"/>
</dbReference>
<dbReference type="Pfam" id="PF07837">
    <property type="entry name" value="FTCD_N"/>
    <property type="match status" value="1"/>
</dbReference>
<evidence type="ECO:0000256" key="18">
    <source>
        <dbReference type="ARBA" id="ARBA00025915"/>
    </source>
</evidence>
<comment type="function">
    <text evidence="17">Folate-dependent enzyme, that displays both transferase and deaminase activity. Serves to channel one-carbon units from formiminoglutamate to the folate pool.</text>
</comment>
<keyword evidence="16" id="KW-0511">Multifunctional enzyme</keyword>
<dbReference type="SMART" id="SM01221">
    <property type="entry name" value="FTCD"/>
    <property type="match status" value="1"/>
</dbReference>
<comment type="similarity">
    <text evidence="5">In the C-terminal section; belongs to the cyclodeaminase/cyclohydrolase family.</text>
</comment>
<comment type="pathway">
    <text evidence="3">Amino-acid degradation; L-histidine degradation into L-glutamate; L-glutamate from N-formimidoyl-L-glutamate (transferase route): step 1/1.</text>
</comment>
<dbReference type="UniPathway" id="UPA00379">
    <property type="reaction ID" value="UER00555"/>
</dbReference>
<dbReference type="EC" id="2.1.2.5" evidence="6"/>
<dbReference type="InterPro" id="IPR007044">
    <property type="entry name" value="Cyclodeamin/CycHdrlase"/>
</dbReference>